<keyword evidence="3 5" id="KW-0863">Zinc-finger</keyword>
<dbReference type="AlphaFoldDB" id="A0AAQ3URH9"/>
<dbReference type="PROSITE" id="PS50966">
    <property type="entry name" value="ZF_SWIM"/>
    <property type="match status" value="1"/>
</dbReference>
<gene>
    <name evidence="9" type="ORF">U9M48_042627</name>
</gene>
<feature type="domain" description="SWIM-type" evidence="8">
    <location>
        <begin position="136"/>
        <end position="174"/>
    </location>
</feature>
<reference evidence="9 10" key="1">
    <citation type="submission" date="2024-02" db="EMBL/GenBank/DDBJ databases">
        <title>High-quality chromosome-scale genome assembly of Pensacola bahiagrass (Paspalum notatum Flugge var. saurae).</title>
        <authorList>
            <person name="Vega J.M."/>
            <person name="Podio M."/>
            <person name="Orjuela J."/>
            <person name="Siena L.A."/>
            <person name="Pessino S.C."/>
            <person name="Combes M.C."/>
            <person name="Mariac C."/>
            <person name="Albertini E."/>
            <person name="Pupilli F."/>
            <person name="Ortiz J.P.A."/>
            <person name="Leblanc O."/>
        </authorList>
    </citation>
    <scope>NUCLEOTIDE SEQUENCE [LARGE SCALE GENOMIC DNA]</scope>
    <source>
        <strain evidence="9">R1</strain>
        <tissue evidence="9">Leaf</tissue>
    </source>
</reference>
<comment type="subcellular location">
    <subcellularLocation>
        <location evidence="6">Nucleus</location>
    </subcellularLocation>
</comment>
<dbReference type="GO" id="GO:0008270">
    <property type="term" value="F:zinc ion binding"/>
    <property type="evidence" value="ECO:0007669"/>
    <property type="project" value="UniProtKB-UniRule"/>
</dbReference>
<evidence type="ECO:0000313" key="9">
    <source>
        <dbReference type="EMBL" id="WVZ97065.1"/>
    </source>
</evidence>
<dbReference type="SMART" id="SM00575">
    <property type="entry name" value="ZnF_PMZ"/>
    <property type="match status" value="1"/>
</dbReference>
<evidence type="ECO:0000256" key="3">
    <source>
        <dbReference type="ARBA" id="ARBA00022771"/>
    </source>
</evidence>
<dbReference type="PANTHER" id="PTHR31669:SF292">
    <property type="entry name" value="OS02G0262500 PROTEIN"/>
    <property type="match status" value="1"/>
</dbReference>
<organism evidence="9 10">
    <name type="scientific">Paspalum notatum var. saurae</name>
    <dbReference type="NCBI Taxonomy" id="547442"/>
    <lineage>
        <taxon>Eukaryota</taxon>
        <taxon>Viridiplantae</taxon>
        <taxon>Streptophyta</taxon>
        <taxon>Embryophyta</taxon>
        <taxon>Tracheophyta</taxon>
        <taxon>Spermatophyta</taxon>
        <taxon>Magnoliopsida</taxon>
        <taxon>Liliopsida</taxon>
        <taxon>Poales</taxon>
        <taxon>Poaceae</taxon>
        <taxon>PACMAD clade</taxon>
        <taxon>Panicoideae</taxon>
        <taxon>Andropogonodae</taxon>
        <taxon>Paspaleae</taxon>
        <taxon>Paspalinae</taxon>
        <taxon>Paspalum</taxon>
    </lineage>
</organism>
<feature type="non-terminal residue" evidence="9">
    <location>
        <position position="304"/>
    </location>
</feature>
<evidence type="ECO:0000259" key="8">
    <source>
        <dbReference type="PROSITE" id="PS50966"/>
    </source>
</evidence>
<evidence type="ECO:0000256" key="1">
    <source>
        <dbReference type="ARBA" id="ARBA00005889"/>
    </source>
</evidence>
<dbReference type="EMBL" id="CP144754">
    <property type="protein sequence ID" value="WVZ97065.1"/>
    <property type="molecule type" value="Genomic_DNA"/>
</dbReference>
<evidence type="ECO:0000256" key="5">
    <source>
        <dbReference type="PROSITE-ProRule" id="PRU00325"/>
    </source>
</evidence>
<protein>
    <recommendedName>
        <fullName evidence="6">Protein FAR1-RELATED SEQUENCE</fullName>
    </recommendedName>
</protein>
<dbReference type="InterPro" id="IPR007527">
    <property type="entry name" value="Znf_SWIM"/>
</dbReference>
<keyword evidence="10" id="KW-1185">Reference proteome</keyword>
<keyword evidence="2 6" id="KW-0479">Metal-binding</keyword>
<evidence type="ECO:0000256" key="6">
    <source>
        <dbReference type="RuleBase" id="RU367018"/>
    </source>
</evidence>
<dbReference type="InterPro" id="IPR031052">
    <property type="entry name" value="FHY3/FAR1"/>
</dbReference>
<comment type="similarity">
    <text evidence="1 6">Belongs to the FHY3/FAR1 family.</text>
</comment>
<accession>A0AAQ3URH9</accession>
<feature type="region of interest" description="Disordered" evidence="7">
    <location>
        <begin position="245"/>
        <end position="264"/>
    </location>
</feature>
<dbReference type="PANTHER" id="PTHR31669">
    <property type="entry name" value="PROTEIN FAR1-RELATED SEQUENCE 10-RELATED"/>
    <property type="match status" value="1"/>
</dbReference>
<comment type="function">
    <text evidence="6">Putative transcription activator involved in regulating light control of development.</text>
</comment>
<sequence length="304" mass="34974">MMYRNKKLWAASFQFEKYFLGLTSNQRSESMNSCLQKSLDRQMTLLELVQRYENNVSDLRETEAGLDCNDSQSVPVPLTNHRPIEVACSHVFTVTNFYKLQEQISAIDDFQVFETLVRMDSKRHIVVRKEKKKSIYPVDYCYADSETKMKCTCRKIEREGLPCSHILCVLDHMNMSTIPPCCIKRRHCKDAKGGLPSRRESNDLVWSTKRKRYSNLTKLGADAFDVASNDHDEFSKLAGDPLLVKNKGAPRKNGKSPSKQEADGKRIKACYETRKITCSICSKGNHNRRTCPWRRTCIDLSDHA</sequence>
<dbReference type="GO" id="GO:0005634">
    <property type="term" value="C:nucleus"/>
    <property type="evidence" value="ECO:0007669"/>
    <property type="project" value="UniProtKB-SubCell"/>
</dbReference>
<keyword evidence="4 6" id="KW-0862">Zinc</keyword>
<evidence type="ECO:0000256" key="7">
    <source>
        <dbReference type="SAM" id="MobiDB-lite"/>
    </source>
</evidence>
<keyword evidence="6" id="KW-0539">Nucleus</keyword>
<evidence type="ECO:0000313" key="10">
    <source>
        <dbReference type="Proteomes" id="UP001341281"/>
    </source>
</evidence>
<dbReference type="GO" id="GO:0006355">
    <property type="term" value="P:regulation of DNA-templated transcription"/>
    <property type="evidence" value="ECO:0007669"/>
    <property type="project" value="UniProtKB-UniRule"/>
</dbReference>
<name>A0AAQ3URH9_PASNO</name>
<dbReference type="InterPro" id="IPR006564">
    <property type="entry name" value="Znf_PMZ"/>
</dbReference>
<evidence type="ECO:0000256" key="4">
    <source>
        <dbReference type="ARBA" id="ARBA00022833"/>
    </source>
</evidence>
<dbReference type="Proteomes" id="UP001341281">
    <property type="component" value="Chromosome 10"/>
</dbReference>
<evidence type="ECO:0000256" key="2">
    <source>
        <dbReference type="ARBA" id="ARBA00022723"/>
    </source>
</evidence>
<proteinExistence type="inferred from homology"/>